<dbReference type="AlphaFoldDB" id="A0AA96F3R2"/>
<dbReference type="Proteomes" id="UP001304125">
    <property type="component" value="Chromosome"/>
</dbReference>
<reference evidence="2 4" key="1">
    <citation type="submission" date="2023-09" db="EMBL/GenBank/DDBJ databases">
        <title>Demequina sp. a novel bacteria isolated from Capsicum annuum.</title>
        <authorList>
            <person name="Humaira Z."/>
            <person name="Lee J."/>
            <person name="Cho D."/>
        </authorList>
    </citation>
    <scope>NUCLEOTIDE SEQUENCE [LARGE SCALE GENOMIC DNA]</scope>
    <source>
        <strain evidence="2 4">OYTSA14</strain>
        <strain evidence="3">PMTSA13</strain>
    </source>
</reference>
<sequence length="103" mass="11363">MPILRTELGDVLREARLTQGKTLRDISSAARVSLGYLSEVERGQKEASSELLASISDALDVPMSDLLREVSDRFATAEALEEVAMMPMIPDTAQELLDSMPRR</sequence>
<dbReference type="CDD" id="cd00093">
    <property type="entry name" value="HTH_XRE"/>
    <property type="match status" value="1"/>
</dbReference>
<dbReference type="SMART" id="SM00530">
    <property type="entry name" value="HTH_XRE"/>
    <property type="match status" value="1"/>
</dbReference>
<keyword evidence="4" id="KW-1185">Reference proteome</keyword>
<dbReference type="RefSeq" id="WP_313496247.1">
    <property type="nucleotide sequence ID" value="NZ_CP134879.1"/>
</dbReference>
<evidence type="ECO:0000259" key="1">
    <source>
        <dbReference type="PROSITE" id="PS50943"/>
    </source>
</evidence>
<dbReference type="Gene3D" id="1.10.260.40">
    <property type="entry name" value="lambda repressor-like DNA-binding domains"/>
    <property type="match status" value="1"/>
</dbReference>
<evidence type="ECO:0000313" key="4">
    <source>
        <dbReference type="Proteomes" id="UP001304125"/>
    </source>
</evidence>
<dbReference type="KEGG" id="dcp:RN607_08585"/>
<dbReference type="EMBL" id="CP134879">
    <property type="protein sequence ID" value="WNM23379.1"/>
    <property type="molecule type" value="Genomic_DNA"/>
</dbReference>
<dbReference type="GO" id="GO:0003677">
    <property type="term" value="F:DNA binding"/>
    <property type="evidence" value="ECO:0007669"/>
    <property type="project" value="InterPro"/>
</dbReference>
<dbReference type="Pfam" id="PF01381">
    <property type="entry name" value="HTH_3"/>
    <property type="match status" value="1"/>
</dbReference>
<organism evidence="2 4">
    <name type="scientific">Demequina capsici</name>
    <dbReference type="NCBI Taxonomy" id="3075620"/>
    <lineage>
        <taxon>Bacteria</taxon>
        <taxon>Bacillati</taxon>
        <taxon>Actinomycetota</taxon>
        <taxon>Actinomycetes</taxon>
        <taxon>Micrococcales</taxon>
        <taxon>Demequinaceae</taxon>
        <taxon>Demequina</taxon>
    </lineage>
</organism>
<accession>A0AA96F3R2</accession>
<accession>A0AA96F8S5</accession>
<dbReference type="PROSITE" id="PS50943">
    <property type="entry name" value="HTH_CROC1"/>
    <property type="match status" value="1"/>
</dbReference>
<dbReference type="Proteomes" id="UP001303408">
    <property type="component" value="Chromosome"/>
</dbReference>
<dbReference type="EMBL" id="CP134880">
    <property type="protein sequence ID" value="WNM26256.1"/>
    <property type="molecule type" value="Genomic_DNA"/>
</dbReference>
<proteinExistence type="predicted"/>
<feature type="domain" description="HTH cro/C1-type" evidence="1">
    <location>
        <begin position="12"/>
        <end position="66"/>
    </location>
</feature>
<name>A0AA96F3R2_9MICO</name>
<evidence type="ECO:0000313" key="3">
    <source>
        <dbReference type="EMBL" id="WNM26256.1"/>
    </source>
</evidence>
<dbReference type="SUPFAM" id="SSF47413">
    <property type="entry name" value="lambda repressor-like DNA-binding domains"/>
    <property type="match status" value="1"/>
</dbReference>
<dbReference type="InterPro" id="IPR001387">
    <property type="entry name" value="Cro/C1-type_HTH"/>
</dbReference>
<dbReference type="InterPro" id="IPR010982">
    <property type="entry name" value="Lambda_DNA-bd_dom_sf"/>
</dbReference>
<protein>
    <submittedName>
        <fullName evidence="2">Helix-turn-helix transcriptional regulator</fullName>
    </submittedName>
</protein>
<evidence type="ECO:0000313" key="2">
    <source>
        <dbReference type="EMBL" id="WNM23379.1"/>
    </source>
</evidence>
<gene>
    <name evidence="2" type="ORF">RN606_08360</name>
    <name evidence="3" type="ORF">RN607_08585</name>
</gene>